<sequence length="51" mass="5095">MNQVLAILTVALGVAAVVAGGADDSPGLQLLGVLLAVGGVVLAVRSRRRRT</sequence>
<comment type="caution">
    <text evidence="2">The sequence shown here is derived from an EMBL/GenBank/DDBJ whole genome shotgun (WGS) entry which is preliminary data.</text>
</comment>
<organism evidence="2 3">
    <name type="scientific">Auraticoccus cholistanensis</name>
    <dbReference type="NCBI Taxonomy" id="2656650"/>
    <lineage>
        <taxon>Bacteria</taxon>
        <taxon>Bacillati</taxon>
        <taxon>Actinomycetota</taxon>
        <taxon>Actinomycetes</taxon>
        <taxon>Propionibacteriales</taxon>
        <taxon>Propionibacteriaceae</taxon>
        <taxon>Auraticoccus</taxon>
    </lineage>
</organism>
<dbReference type="NCBIfam" id="TIGR01167">
    <property type="entry name" value="LPXTG_anchor"/>
    <property type="match status" value="1"/>
</dbReference>
<reference evidence="2 3" key="1">
    <citation type="submission" date="2019-12" db="EMBL/GenBank/DDBJ databases">
        <title>Auraticoccus cholistani sp. nov., an actinomycete isolated from soil of Cholistan desert.</title>
        <authorList>
            <person name="Cheema M.T."/>
        </authorList>
    </citation>
    <scope>NUCLEOTIDE SEQUENCE [LARGE SCALE GENOMIC DNA]</scope>
    <source>
        <strain evidence="2 3">F435</strain>
    </source>
</reference>
<dbReference type="EMBL" id="WPCU01000004">
    <property type="protein sequence ID" value="MVA75421.1"/>
    <property type="molecule type" value="Genomic_DNA"/>
</dbReference>
<accession>A0A6A9URU3</accession>
<evidence type="ECO:0000313" key="2">
    <source>
        <dbReference type="EMBL" id="MVA75421.1"/>
    </source>
</evidence>
<gene>
    <name evidence="2" type="ORF">GC722_05170</name>
</gene>
<evidence type="ECO:0000256" key="1">
    <source>
        <dbReference type="SAM" id="Phobius"/>
    </source>
</evidence>
<proteinExistence type="predicted"/>
<feature type="transmembrane region" description="Helical" evidence="1">
    <location>
        <begin position="26"/>
        <end position="44"/>
    </location>
</feature>
<evidence type="ECO:0000313" key="3">
    <source>
        <dbReference type="Proteomes" id="UP000435304"/>
    </source>
</evidence>
<protein>
    <submittedName>
        <fullName evidence="2">LPXTG cell wall anchor domain-containing protein</fullName>
    </submittedName>
</protein>
<name>A0A6A9URU3_9ACTN</name>
<keyword evidence="1" id="KW-0812">Transmembrane</keyword>
<keyword evidence="1" id="KW-0472">Membrane</keyword>
<dbReference type="AlphaFoldDB" id="A0A6A9URU3"/>
<keyword evidence="1" id="KW-1133">Transmembrane helix</keyword>
<dbReference type="Proteomes" id="UP000435304">
    <property type="component" value="Unassembled WGS sequence"/>
</dbReference>
<keyword evidence="3" id="KW-1185">Reference proteome</keyword>